<feature type="compositionally biased region" description="Polar residues" evidence="1">
    <location>
        <begin position="124"/>
        <end position="135"/>
    </location>
</feature>
<evidence type="ECO:0000313" key="3">
    <source>
        <dbReference type="Proteomes" id="UP000218209"/>
    </source>
</evidence>
<dbReference type="Proteomes" id="UP000218209">
    <property type="component" value="Unassembled WGS sequence"/>
</dbReference>
<feature type="compositionally biased region" description="Basic residues" evidence="1">
    <location>
        <begin position="251"/>
        <end position="271"/>
    </location>
</feature>
<accession>A0A1X6NQ38</accession>
<name>A0A1X6NQ38_PORUM</name>
<reference evidence="2 3" key="1">
    <citation type="submission" date="2017-03" db="EMBL/GenBank/DDBJ databases">
        <title>WGS assembly of Porphyra umbilicalis.</title>
        <authorList>
            <person name="Brawley S.H."/>
            <person name="Blouin N.A."/>
            <person name="Ficko-Blean E."/>
            <person name="Wheeler G.L."/>
            <person name="Lohr M."/>
            <person name="Goodson H.V."/>
            <person name="Jenkins J.W."/>
            <person name="Blaby-Haas C.E."/>
            <person name="Helliwell K.E."/>
            <person name="Chan C."/>
            <person name="Marriage T."/>
            <person name="Bhattacharya D."/>
            <person name="Klein A.S."/>
            <person name="Badis Y."/>
            <person name="Brodie J."/>
            <person name="Cao Y."/>
            <person name="Collen J."/>
            <person name="Dittami S.M."/>
            <person name="Gachon C.M."/>
            <person name="Green B.R."/>
            <person name="Karpowicz S."/>
            <person name="Kim J.W."/>
            <person name="Kudahl U."/>
            <person name="Lin S."/>
            <person name="Michel G."/>
            <person name="Mittag M."/>
            <person name="Olson B.J."/>
            <person name="Pangilinan J."/>
            <person name="Peng Y."/>
            <person name="Qiu H."/>
            <person name="Shu S."/>
            <person name="Singer J.T."/>
            <person name="Smith A.G."/>
            <person name="Sprecher B.N."/>
            <person name="Wagner V."/>
            <person name="Wang W."/>
            <person name="Wang Z.-Y."/>
            <person name="Yan J."/>
            <person name="Yarish C."/>
            <person name="Zoeuner-Riek S."/>
            <person name="Zhuang Y."/>
            <person name="Zou Y."/>
            <person name="Lindquist E.A."/>
            <person name="Grimwood J."/>
            <person name="Barry K."/>
            <person name="Rokhsar D.S."/>
            <person name="Schmutz J."/>
            <person name="Stiller J.W."/>
            <person name="Grossman A.R."/>
            <person name="Prochnik S.E."/>
        </authorList>
    </citation>
    <scope>NUCLEOTIDE SEQUENCE [LARGE SCALE GENOMIC DNA]</scope>
    <source>
        <strain evidence="2">4086291</strain>
    </source>
</reference>
<feature type="compositionally biased region" description="Low complexity" evidence="1">
    <location>
        <begin position="148"/>
        <end position="166"/>
    </location>
</feature>
<dbReference type="AlphaFoldDB" id="A0A1X6NQ38"/>
<evidence type="ECO:0000256" key="1">
    <source>
        <dbReference type="SAM" id="MobiDB-lite"/>
    </source>
</evidence>
<feature type="region of interest" description="Disordered" evidence="1">
    <location>
        <begin position="115"/>
        <end position="337"/>
    </location>
</feature>
<protein>
    <submittedName>
        <fullName evidence="2">Uncharacterized protein</fullName>
    </submittedName>
</protein>
<feature type="region of interest" description="Disordered" evidence="1">
    <location>
        <begin position="1"/>
        <end position="25"/>
    </location>
</feature>
<organism evidence="2 3">
    <name type="scientific">Porphyra umbilicalis</name>
    <name type="common">Purple laver</name>
    <name type="synonym">Red alga</name>
    <dbReference type="NCBI Taxonomy" id="2786"/>
    <lineage>
        <taxon>Eukaryota</taxon>
        <taxon>Rhodophyta</taxon>
        <taxon>Bangiophyceae</taxon>
        <taxon>Bangiales</taxon>
        <taxon>Bangiaceae</taxon>
        <taxon>Porphyra</taxon>
    </lineage>
</organism>
<feature type="compositionally biased region" description="Pro residues" evidence="1">
    <location>
        <begin position="195"/>
        <end position="208"/>
    </location>
</feature>
<gene>
    <name evidence="2" type="ORF">BU14_0704s0005</name>
</gene>
<proteinExistence type="predicted"/>
<feature type="compositionally biased region" description="Pro residues" evidence="1">
    <location>
        <begin position="216"/>
        <end position="231"/>
    </location>
</feature>
<keyword evidence="3" id="KW-1185">Reference proteome</keyword>
<evidence type="ECO:0000313" key="2">
    <source>
        <dbReference type="EMBL" id="OSX70640.1"/>
    </source>
</evidence>
<feature type="compositionally biased region" description="Gly residues" evidence="1">
    <location>
        <begin position="328"/>
        <end position="337"/>
    </location>
</feature>
<dbReference type="EMBL" id="KV919229">
    <property type="protein sequence ID" value="OSX70640.1"/>
    <property type="molecule type" value="Genomic_DNA"/>
</dbReference>
<sequence length="337" mass="35967">MARPWLLGGGDKHRARASPPPLPPAACCWLRSPPPPSRRRRPPGRWCRPSASRTTCSSAAMAGRLTHKAWGGGSARGAAGGWWTGCFPPTWRSGYKRPPRDQRCCRRCRFPLGLRPSGDGTGRAQASWQGKTSGTRPARRRSACGWPSSARASRVSARSPAGRSSSTPLPAPTAFVRSASTLTGRSRCRSHSPWPASPAPAGRTPPPSAASRAPSGPSPSPCPPPSSPSFAPPASTRMCGTGTLLSPRRGASPRRPRRWKSQSRCRRRRRLSPPPRRSMARAGTTRPRRRRPCPFWKTMATWSASSRGNPKPTAPGRRSAALGYNTSCGGGRAAAGG</sequence>